<dbReference type="Gene3D" id="3.40.50.1110">
    <property type="entry name" value="SGNH hydrolase"/>
    <property type="match status" value="1"/>
</dbReference>
<reference evidence="1 2" key="1">
    <citation type="journal article" date="2009" name="Stand. Genomic Sci.">
        <title>Complete genome sequence of Kytococcus sedentarius type strain (541).</title>
        <authorList>
            <person name="Sims D."/>
            <person name="Brettin T."/>
            <person name="Detter J.C."/>
            <person name="Han C."/>
            <person name="Lapidus A."/>
            <person name="Copeland A."/>
            <person name="Glavina Del Rio T."/>
            <person name="Nolan M."/>
            <person name="Chen F."/>
            <person name="Lucas S."/>
            <person name="Tice H."/>
            <person name="Cheng J.F."/>
            <person name="Bruce D."/>
            <person name="Goodwin L."/>
            <person name="Pitluck S."/>
            <person name="Ovchinnikova G."/>
            <person name="Pati A."/>
            <person name="Ivanova N."/>
            <person name="Mavrommatis K."/>
            <person name="Chen A."/>
            <person name="Palaniappan K."/>
            <person name="D'haeseleer P."/>
            <person name="Chain P."/>
            <person name="Bristow J."/>
            <person name="Eisen J.A."/>
            <person name="Markowitz V."/>
            <person name="Hugenholtz P."/>
            <person name="Schneider S."/>
            <person name="Goker M."/>
            <person name="Pukall R."/>
            <person name="Kyrpides N.C."/>
            <person name="Klenk H.P."/>
        </authorList>
    </citation>
    <scope>NUCLEOTIDE SEQUENCE [LARGE SCALE GENOMIC DNA]</scope>
    <source>
        <strain evidence="2">ATCC 14392 / DSM 20547 / JCM 11482 / CCUG 33030 / NBRC 15357 / NCTC 11040 / CCM 314 / 541</strain>
    </source>
</reference>
<evidence type="ECO:0000313" key="2">
    <source>
        <dbReference type="Proteomes" id="UP000006666"/>
    </source>
</evidence>
<dbReference type="EMBL" id="CP001686">
    <property type="protein sequence ID" value="ACV05142.1"/>
    <property type="molecule type" value="Genomic_DNA"/>
</dbReference>
<dbReference type="InterPro" id="IPR036514">
    <property type="entry name" value="SGNH_hydro_sf"/>
</dbReference>
<dbReference type="Proteomes" id="UP000006666">
    <property type="component" value="Chromosome"/>
</dbReference>
<dbReference type="AlphaFoldDB" id="C7NIH1"/>
<accession>C7NIH1</accession>
<sequence>MSVLCGTIASMSSTTVRTHPRARFVALGDSFSSGAGLATADDLGRAPTAFPELVARTLEGLHRDHLAARGGCRVQPVRP</sequence>
<organism evidence="1 2">
    <name type="scientific">Kytococcus sedentarius (strain ATCC 14392 / DSM 20547 / JCM 11482 / CCUG 33030 / NBRC 15357 / NCTC 11040 / CCM 314 / 541)</name>
    <name type="common">Micrococcus sedentarius</name>
    <dbReference type="NCBI Taxonomy" id="478801"/>
    <lineage>
        <taxon>Bacteria</taxon>
        <taxon>Bacillati</taxon>
        <taxon>Actinomycetota</taxon>
        <taxon>Actinomycetes</taxon>
        <taxon>Micrococcales</taxon>
        <taxon>Kytococcaceae</taxon>
        <taxon>Kytococcus</taxon>
    </lineage>
</organism>
<evidence type="ECO:0000313" key="1">
    <source>
        <dbReference type="EMBL" id="ACV05142.1"/>
    </source>
</evidence>
<gene>
    <name evidence="1" type="ordered locus">Ksed_00450</name>
</gene>
<dbReference type="SUPFAM" id="SSF52266">
    <property type="entry name" value="SGNH hydrolase"/>
    <property type="match status" value="1"/>
</dbReference>
<name>C7NIH1_KYTSD</name>
<proteinExistence type="predicted"/>
<keyword evidence="2" id="KW-1185">Reference proteome</keyword>
<protein>
    <submittedName>
        <fullName evidence="1">Uncharacterized protein</fullName>
    </submittedName>
</protein>
<dbReference type="HOGENOM" id="CLU_2601454_0_0_11"/>
<dbReference type="KEGG" id="kse:Ksed_00450"/>